<dbReference type="RefSeq" id="WP_171785139.1">
    <property type="nucleotide sequence ID" value="NZ_BAAAML010000004.1"/>
</dbReference>
<reference evidence="1 2" key="1">
    <citation type="submission" date="2020-05" db="EMBL/GenBank/DDBJ databases">
        <title>Genomic Encyclopedia of Type Strains, Phase III (KMG-III): the genomes of soil and plant-associated and newly described type strains.</title>
        <authorList>
            <person name="Whitman W."/>
        </authorList>
    </citation>
    <scope>NUCLEOTIDE SEQUENCE [LARGE SCALE GENOMIC DNA]</scope>
    <source>
        <strain evidence="1 2">KCTC 19046</strain>
    </source>
</reference>
<comment type="caution">
    <text evidence="1">The sequence shown here is derived from an EMBL/GenBank/DDBJ whole genome shotgun (WGS) entry which is preliminary data.</text>
</comment>
<evidence type="ECO:0000313" key="1">
    <source>
        <dbReference type="EMBL" id="NOV98944.1"/>
    </source>
</evidence>
<accession>A0ABX2A843</accession>
<gene>
    <name evidence="1" type="ORF">HDG69_003546</name>
</gene>
<dbReference type="EMBL" id="JABEZU010000005">
    <property type="protein sequence ID" value="NOV98944.1"/>
    <property type="molecule type" value="Genomic_DNA"/>
</dbReference>
<dbReference type="Proteomes" id="UP000757540">
    <property type="component" value="Unassembled WGS sequence"/>
</dbReference>
<proteinExistence type="predicted"/>
<evidence type="ECO:0008006" key="3">
    <source>
        <dbReference type="Google" id="ProtNLM"/>
    </source>
</evidence>
<protein>
    <recommendedName>
        <fullName evidence="3">Transcriptional regulator</fullName>
    </recommendedName>
</protein>
<organism evidence="1 2">
    <name type="scientific">Isoptericola halotolerans</name>
    <dbReference type="NCBI Taxonomy" id="300560"/>
    <lineage>
        <taxon>Bacteria</taxon>
        <taxon>Bacillati</taxon>
        <taxon>Actinomycetota</taxon>
        <taxon>Actinomycetes</taxon>
        <taxon>Micrococcales</taxon>
        <taxon>Promicromonosporaceae</taxon>
        <taxon>Isoptericola</taxon>
    </lineage>
</organism>
<name>A0ABX2A843_9MICO</name>
<keyword evidence="2" id="KW-1185">Reference proteome</keyword>
<evidence type="ECO:0000313" key="2">
    <source>
        <dbReference type="Proteomes" id="UP000757540"/>
    </source>
</evidence>
<sequence length="210" mass="23003">MSAPPTVLPVLHAVRLLGFADLLEVADRAGLDLEDTARELHGAALRGWVQHTSFADLDGWSLTQAGKAENERLLARERVDADLHGVIAAGHREFLPLNARLLQACTDWQLRPTGSGRWVPNDHTDPERDGRVLGELAALATALAPLVQRLAGVLERFGGYDVRFAAALRRAQSGRSEWVDGSGVDSCHRVWSQLHEDLLATLGIDRRDET</sequence>